<evidence type="ECO:0000256" key="6">
    <source>
        <dbReference type="ARBA" id="ARBA00022729"/>
    </source>
</evidence>
<dbReference type="OrthoDB" id="9837679at2759"/>
<evidence type="ECO:0000313" key="11">
    <source>
        <dbReference type="Proteomes" id="UP000002280"/>
    </source>
</evidence>
<dbReference type="PANTHER" id="PTHR17575:SF0">
    <property type="entry name" value="UROCORTIN-2"/>
    <property type="match status" value="1"/>
</dbReference>
<accession>A0A5F8GIE0</accession>
<dbReference type="GO" id="GO:0005179">
    <property type="term" value="F:hormone activity"/>
    <property type="evidence" value="ECO:0007669"/>
    <property type="project" value="UniProtKB-KW"/>
</dbReference>
<keyword evidence="11" id="KW-1185">Reference proteome</keyword>
<dbReference type="GO" id="GO:0007586">
    <property type="term" value="P:digestion"/>
    <property type="evidence" value="ECO:0007669"/>
    <property type="project" value="InterPro"/>
</dbReference>
<comment type="function">
    <text evidence="7">Suppresses food intake, delays gastric emptying and decreases heat-induced edema. Might represent an endogenous ligand for maintaining homeostasis after stress.</text>
</comment>
<dbReference type="Bgee" id="ENSMODG00000042813">
    <property type="expression patterns" value="Expressed in liver and 1 other cell type or tissue"/>
</dbReference>
<dbReference type="InterPro" id="IPR024270">
    <property type="entry name" value="Urocortin_II/III"/>
</dbReference>
<dbReference type="KEGG" id="mdo:103103837"/>
<feature type="domain" description="Corticotropin-releasing factor" evidence="9">
    <location>
        <begin position="77"/>
        <end position="113"/>
    </location>
</feature>
<evidence type="ECO:0000256" key="5">
    <source>
        <dbReference type="ARBA" id="ARBA00022702"/>
    </source>
</evidence>
<gene>
    <name evidence="10" type="primary">UCN2</name>
</gene>
<dbReference type="STRING" id="13616.ENSMODP00000046926"/>
<dbReference type="GeneID" id="103103837"/>
<reference evidence="10 11" key="1">
    <citation type="journal article" date="2007" name="Nature">
        <title>Genome of the marsupial Monodelphis domestica reveals innovation in non-coding sequences.</title>
        <authorList>
            <person name="Mikkelsen T.S."/>
            <person name="Wakefield M.J."/>
            <person name="Aken B."/>
            <person name="Amemiya C.T."/>
            <person name="Chang J.L."/>
            <person name="Duke S."/>
            <person name="Garber M."/>
            <person name="Gentles A.J."/>
            <person name="Goodstadt L."/>
            <person name="Heger A."/>
            <person name="Jurka J."/>
            <person name="Kamal M."/>
            <person name="Mauceli E."/>
            <person name="Searle S.M."/>
            <person name="Sharpe T."/>
            <person name="Baker M.L."/>
            <person name="Batzer M.A."/>
            <person name="Benos P.V."/>
            <person name="Belov K."/>
            <person name="Clamp M."/>
            <person name="Cook A."/>
            <person name="Cuff J."/>
            <person name="Das R."/>
            <person name="Davidow L."/>
            <person name="Deakin J.E."/>
            <person name="Fazzari M.J."/>
            <person name="Glass J.L."/>
            <person name="Grabherr M."/>
            <person name="Greally J.M."/>
            <person name="Gu W."/>
            <person name="Hore T.A."/>
            <person name="Huttley G.A."/>
            <person name="Kleber M."/>
            <person name="Jirtle R.L."/>
            <person name="Koina E."/>
            <person name="Lee J.T."/>
            <person name="Mahony S."/>
            <person name="Marra M.A."/>
            <person name="Miller R.D."/>
            <person name="Nicholls R.D."/>
            <person name="Oda M."/>
            <person name="Papenfuss A.T."/>
            <person name="Parra Z.E."/>
            <person name="Pollock D.D."/>
            <person name="Ray D.A."/>
            <person name="Schein J.E."/>
            <person name="Speed T.P."/>
            <person name="Thompson K."/>
            <person name="VandeBerg J.L."/>
            <person name="Wade C.M."/>
            <person name="Walker J.A."/>
            <person name="Waters P.D."/>
            <person name="Webber C."/>
            <person name="Weidman J.R."/>
            <person name="Xie X."/>
            <person name="Zody M.C."/>
            <person name="Baldwin J."/>
            <person name="Abdouelleil A."/>
            <person name="Abdulkadir J."/>
            <person name="Abebe A."/>
            <person name="Abera B."/>
            <person name="Abreu J."/>
            <person name="Acer S.C."/>
            <person name="Aftuck L."/>
            <person name="Alexander A."/>
            <person name="An P."/>
            <person name="Anderson E."/>
            <person name="Anderson S."/>
            <person name="Arachi H."/>
            <person name="Azer M."/>
            <person name="Bachantsang P."/>
            <person name="Barry A."/>
            <person name="Bayul T."/>
            <person name="Berlin A."/>
            <person name="Bessette D."/>
            <person name="Bloom T."/>
            <person name="Bloom T."/>
            <person name="Boguslavskiy L."/>
            <person name="Bonnet C."/>
            <person name="Boukhgalter B."/>
            <person name="Bourzgui I."/>
            <person name="Brown A."/>
            <person name="Cahill P."/>
            <person name="Channer S."/>
            <person name="Cheshatsang Y."/>
            <person name="Chuda L."/>
            <person name="Citroen M."/>
            <person name="Collymore A."/>
            <person name="Cooke P."/>
            <person name="Costello M."/>
            <person name="D'Aco K."/>
            <person name="Daza R."/>
            <person name="De Haan G."/>
            <person name="DeGray S."/>
            <person name="DeMaso C."/>
            <person name="Dhargay N."/>
            <person name="Dooley K."/>
            <person name="Dooley E."/>
            <person name="Doricent M."/>
            <person name="Dorje P."/>
            <person name="Dorjee K."/>
            <person name="Dupes A."/>
            <person name="Elong R."/>
            <person name="Falk J."/>
            <person name="Farina A."/>
            <person name="Faro S."/>
            <person name="Ferguson D."/>
            <person name="Fisher S."/>
            <person name="Foley C.D."/>
            <person name="Franke A."/>
            <person name="Friedrich D."/>
            <person name="Gadbois L."/>
            <person name="Gearin G."/>
            <person name="Gearin C.R."/>
            <person name="Giannoukos G."/>
            <person name="Goode T."/>
            <person name="Graham J."/>
            <person name="Grandbois E."/>
            <person name="Grewal S."/>
            <person name="Gyaltsen K."/>
            <person name="Hafez N."/>
            <person name="Hagos B."/>
            <person name="Hall J."/>
            <person name="Henson C."/>
            <person name="Hollinger A."/>
            <person name="Honan T."/>
            <person name="Huard M.D."/>
            <person name="Hughes L."/>
            <person name="Hurhula B."/>
            <person name="Husby M.E."/>
            <person name="Kamat A."/>
            <person name="Kanga B."/>
            <person name="Kashin S."/>
            <person name="Khazanovich D."/>
            <person name="Kisner P."/>
            <person name="Lance K."/>
            <person name="Lara M."/>
            <person name="Lee W."/>
            <person name="Lennon N."/>
            <person name="Letendre F."/>
            <person name="LeVine R."/>
            <person name="Lipovsky A."/>
            <person name="Liu X."/>
            <person name="Liu J."/>
            <person name="Liu S."/>
            <person name="Lokyitsang T."/>
            <person name="Lokyitsang Y."/>
            <person name="Lubonja R."/>
            <person name="Lui A."/>
            <person name="MacDonald P."/>
            <person name="Magnisalis V."/>
            <person name="Maru K."/>
            <person name="Matthews C."/>
            <person name="McCusker W."/>
            <person name="McDonough S."/>
            <person name="Mehta T."/>
            <person name="Meldrim J."/>
            <person name="Meneus L."/>
            <person name="Mihai O."/>
            <person name="Mihalev A."/>
            <person name="Mihova T."/>
            <person name="Mittelman R."/>
            <person name="Mlenga V."/>
            <person name="Montmayeur A."/>
            <person name="Mulrain L."/>
            <person name="Navidi A."/>
            <person name="Naylor J."/>
            <person name="Negash T."/>
            <person name="Nguyen T."/>
            <person name="Nguyen N."/>
            <person name="Nicol R."/>
            <person name="Norbu C."/>
            <person name="Norbu N."/>
            <person name="Novod N."/>
            <person name="O'Neill B."/>
            <person name="Osman S."/>
            <person name="Markiewicz E."/>
            <person name="Oyono O.L."/>
            <person name="Patti C."/>
            <person name="Phunkhang P."/>
            <person name="Pierre F."/>
            <person name="Priest M."/>
            <person name="Raghuraman S."/>
            <person name="Rege F."/>
            <person name="Reyes R."/>
            <person name="Rise C."/>
            <person name="Rogov P."/>
            <person name="Ross K."/>
            <person name="Ryan E."/>
            <person name="Settipalli S."/>
            <person name="Shea T."/>
            <person name="Sherpa N."/>
            <person name="Shi L."/>
            <person name="Shih D."/>
            <person name="Sparrow T."/>
            <person name="Spaulding J."/>
            <person name="Stalker J."/>
            <person name="Stange-Thomann N."/>
            <person name="Stavropoulos S."/>
            <person name="Stone C."/>
            <person name="Strader C."/>
            <person name="Tesfaye S."/>
            <person name="Thomson T."/>
            <person name="Thoulutsang Y."/>
            <person name="Thoulutsang D."/>
            <person name="Topham K."/>
            <person name="Topping I."/>
            <person name="Tsamla T."/>
            <person name="Vassiliev H."/>
            <person name="Vo A."/>
            <person name="Wangchuk T."/>
            <person name="Wangdi T."/>
            <person name="Weiand M."/>
            <person name="Wilkinson J."/>
            <person name="Wilson A."/>
            <person name="Yadav S."/>
            <person name="Young G."/>
            <person name="Yu Q."/>
            <person name="Zembek L."/>
            <person name="Zhong D."/>
            <person name="Zimmer A."/>
            <person name="Zwirko Z."/>
            <person name="Jaffe D.B."/>
            <person name="Alvarez P."/>
            <person name="Brockman W."/>
            <person name="Butler J."/>
            <person name="Chin C."/>
            <person name="Gnerre S."/>
            <person name="MacCallum I."/>
            <person name="Graves J.A."/>
            <person name="Ponting C.P."/>
            <person name="Breen M."/>
            <person name="Samollow P.B."/>
            <person name="Lander E.S."/>
            <person name="Lindblad-Toh K."/>
        </authorList>
    </citation>
    <scope>NUCLEOTIDE SEQUENCE [LARGE SCALE GENOMIC DNA]</scope>
</reference>
<dbReference type="Pfam" id="PF00473">
    <property type="entry name" value="CRF"/>
    <property type="match status" value="1"/>
</dbReference>
<evidence type="ECO:0000259" key="9">
    <source>
        <dbReference type="Pfam" id="PF00473"/>
    </source>
</evidence>
<comment type="similarity">
    <text evidence="2">Belongs to the sauvagine/corticotropin-releasing factor/urotensin I family.</text>
</comment>
<feature type="chain" id="PRO_5023867253" evidence="8">
    <location>
        <begin position="20"/>
        <end position="114"/>
    </location>
</feature>
<evidence type="ECO:0000256" key="1">
    <source>
        <dbReference type="ARBA" id="ARBA00004613"/>
    </source>
</evidence>
<dbReference type="OMA" id="SCCRGAR"/>
<keyword evidence="5" id="KW-0372">Hormone</keyword>
<comment type="subcellular location">
    <subcellularLocation>
        <location evidence="1">Secreted</location>
    </subcellularLocation>
</comment>
<organism evidence="10 11">
    <name type="scientific">Monodelphis domestica</name>
    <name type="common">Gray short-tailed opossum</name>
    <dbReference type="NCBI Taxonomy" id="13616"/>
    <lineage>
        <taxon>Eukaryota</taxon>
        <taxon>Metazoa</taxon>
        <taxon>Chordata</taxon>
        <taxon>Craniata</taxon>
        <taxon>Vertebrata</taxon>
        <taxon>Euteleostomi</taxon>
        <taxon>Mammalia</taxon>
        <taxon>Metatheria</taxon>
        <taxon>Didelphimorphia</taxon>
        <taxon>Didelphidae</taxon>
        <taxon>Monodelphis</taxon>
    </lineage>
</organism>
<dbReference type="Proteomes" id="UP000002280">
    <property type="component" value="Chromosome 6"/>
</dbReference>
<evidence type="ECO:0000256" key="2">
    <source>
        <dbReference type="ARBA" id="ARBA00009287"/>
    </source>
</evidence>
<dbReference type="Ensembl" id="ENSMODT00000079306.1">
    <property type="protein sequence ID" value="ENSMODP00000046926.1"/>
    <property type="gene ID" value="ENSMODG00000042813.1"/>
</dbReference>
<evidence type="ECO:0000256" key="4">
    <source>
        <dbReference type="ARBA" id="ARBA00022525"/>
    </source>
</evidence>
<sequence>MAQLTLMMPMIFVLNQGLAWSLTTQEPLTSFPAVSRQPLSTEEDYLVGSRAQEPHGQRATRKPAPAVSSCCRGARLTLSLDVPTGLLQILLEQARAEARRTQAALNAQILAQVG</sequence>
<feature type="signal peptide" evidence="8">
    <location>
        <begin position="1"/>
        <end position="19"/>
    </location>
</feature>
<dbReference type="AlphaFoldDB" id="A0A5F8GIE0"/>
<name>A0A5F8GIE0_MONDO</name>
<dbReference type="GO" id="GO:0005615">
    <property type="term" value="C:extracellular space"/>
    <property type="evidence" value="ECO:0007669"/>
    <property type="project" value="InterPro"/>
</dbReference>
<reference evidence="10" key="3">
    <citation type="submission" date="2025-09" db="UniProtKB">
        <authorList>
            <consortium name="Ensembl"/>
        </authorList>
    </citation>
    <scope>IDENTIFICATION</scope>
</reference>
<evidence type="ECO:0000256" key="7">
    <source>
        <dbReference type="ARBA" id="ARBA00025160"/>
    </source>
</evidence>
<dbReference type="InterPro" id="IPR000187">
    <property type="entry name" value="CRF"/>
</dbReference>
<proteinExistence type="inferred from homology"/>
<keyword evidence="6 8" id="KW-0732">Signal</keyword>
<dbReference type="InParanoid" id="A0A5F8GIE0"/>
<dbReference type="CTD" id="90226"/>
<evidence type="ECO:0000256" key="3">
    <source>
        <dbReference type="ARBA" id="ARBA00011328"/>
    </source>
</evidence>
<comment type="subunit">
    <text evidence="3">Binds with high affinity to CRF receptors 2-alpha and 2-beta.</text>
</comment>
<protein>
    <submittedName>
        <fullName evidence="10">Urocortin 2</fullName>
    </submittedName>
</protein>
<dbReference type="FunCoup" id="A0A5F8GIE0">
    <property type="interactions" value="126"/>
</dbReference>
<reference evidence="10" key="2">
    <citation type="submission" date="2025-08" db="UniProtKB">
        <authorList>
            <consortium name="Ensembl"/>
        </authorList>
    </citation>
    <scope>IDENTIFICATION</scope>
</reference>
<keyword evidence="4" id="KW-0964">Secreted</keyword>
<dbReference type="GeneTree" id="ENSGT00970000198419"/>
<dbReference type="PANTHER" id="PTHR17575">
    <property type="entry name" value="UROCORTIN-2 AND 3"/>
    <property type="match status" value="1"/>
</dbReference>
<evidence type="ECO:0000313" key="10">
    <source>
        <dbReference type="Ensembl" id="ENSMODP00000046926.1"/>
    </source>
</evidence>
<evidence type="ECO:0000256" key="8">
    <source>
        <dbReference type="SAM" id="SignalP"/>
    </source>
</evidence>
<dbReference type="GO" id="GO:0051431">
    <property type="term" value="F:corticotropin-releasing hormone receptor 2 binding"/>
    <property type="evidence" value="ECO:0007669"/>
    <property type="project" value="InterPro"/>
</dbReference>